<evidence type="ECO:0000313" key="8">
    <source>
        <dbReference type="EMBL" id="NBG67471.1"/>
    </source>
</evidence>
<comment type="subcellular location">
    <subcellularLocation>
        <location evidence="5">Cytoplasm</location>
    </subcellularLocation>
</comment>
<name>A0A6N9NQB8_9FLAO</name>
<dbReference type="RefSeq" id="WP_160634414.1">
    <property type="nucleotide sequence ID" value="NZ_WWNE01000018.1"/>
</dbReference>
<evidence type="ECO:0000259" key="6">
    <source>
        <dbReference type="Pfam" id="PF01782"/>
    </source>
</evidence>
<sequence length="179" mass="20224">MKIADCFYLGYSSKIIGNRGELAFKLDVDSPSSYEGLDAVFIRIHKNDDTLVPFFLSQSKLQQKGILRVTVEGITSQEEAKELVGKELYLPAAALPKLKGDQFYYHEVKGWEVHDERFGKVGTIETVLDYPSQDIFQITVGDKEVLIPILEDTILKVDRENKAIHVQTTEGLIELYLEG</sequence>
<dbReference type="InterPro" id="IPR009000">
    <property type="entry name" value="Transl_B-barrel_sf"/>
</dbReference>
<dbReference type="GO" id="GO:0005840">
    <property type="term" value="C:ribosome"/>
    <property type="evidence" value="ECO:0007669"/>
    <property type="project" value="InterPro"/>
</dbReference>
<keyword evidence="4 5" id="KW-0143">Chaperone</keyword>
<evidence type="ECO:0000256" key="5">
    <source>
        <dbReference type="HAMAP-Rule" id="MF_00014"/>
    </source>
</evidence>
<dbReference type="GO" id="GO:0042274">
    <property type="term" value="P:ribosomal small subunit biogenesis"/>
    <property type="evidence" value="ECO:0007669"/>
    <property type="project" value="UniProtKB-UniRule"/>
</dbReference>
<organism evidence="8 9">
    <name type="scientific">Acidiluteibacter ferrifornacis</name>
    <dbReference type="NCBI Taxonomy" id="2692424"/>
    <lineage>
        <taxon>Bacteria</taxon>
        <taxon>Pseudomonadati</taxon>
        <taxon>Bacteroidota</taxon>
        <taxon>Flavobacteriia</taxon>
        <taxon>Flavobacteriales</taxon>
        <taxon>Cryomorphaceae</taxon>
        <taxon>Acidiluteibacter</taxon>
    </lineage>
</organism>
<evidence type="ECO:0000256" key="2">
    <source>
        <dbReference type="ARBA" id="ARBA00022517"/>
    </source>
</evidence>
<feature type="domain" description="RimM N-terminal" evidence="6">
    <location>
        <begin position="14"/>
        <end position="93"/>
    </location>
</feature>
<dbReference type="InterPro" id="IPR056792">
    <property type="entry name" value="PRC_RimM"/>
</dbReference>
<dbReference type="InterPro" id="IPR011033">
    <property type="entry name" value="PRC_barrel-like_sf"/>
</dbReference>
<dbReference type="AlphaFoldDB" id="A0A6N9NQB8"/>
<keyword evidence="1 5" id="KW-0963">Cytoplasm</keyword>
<dbReference type="Gene3D" id="2.40.30.60">
    <property type="entry name" value="RimM"/>
    <property type="match status" value="1"/>
</dbReference>
<keyword evidence="3 5" id="KW-0698">rRNA processing</keyword>
<keyword evidence="9" id="KW-1185">Reference proteome</keyword>
<evidence type="ECO:0000259" key="7">
    <source>
        <dbReference type="Pfam" id="PF24986"/>
    </source>
</evidence>
<comment type="subunit">
    <text evidence="5">Binds ribosomal protein uS19.</text>
</comment>
<feature type="domain" description="Ribosome maturation factor RimM PRC barrel" evidence="7">
    <location>
        <begin position="106"/>
        <end position="172"/>
    </location>
</feature>
<dbReference type="SUPFAM" id="SSF50346">
    <property type="entry name" value="PRC-barrel domain"/>
    <property type="match status" value="1"/>
</dbReference>
<dbReference type="PANTHER" id="PTHR33692">
    <property type="entry name" value="RIBOSOME MATURATION FACTOR RIMM"/>
    <property type="match status" value="1"/>
</dbReference>
<dbReference type="SUPFAM" id="SSF50447">
    <property type="entry name" value="Translation proteins"/>
    <property type="match status" value="1"/>
</dbReference>
<dbReference type="Gene3D" id="2.30.30.240">
    <property type="entry name" value="PRC-barrel domain"/>
    <property type="match status" value="1"/>
</dbReference>
<dbReference type="HAMAP" id="MF_00014">
    <property type="entry name" value="Ribosome_mat_RimM"/>
    <property type="match status" value="1"/>
</dbReference>
<dbReference type="GO" id="GO:0043022">
    <property type="term" value="F:ribosome binding"/>
    <property type="evidence" value="ECO:0007669"/>
    <property type="project" value="InterPro"/>
</dbReference>
<gene>
    <name evidence="5 8" type="primary">rimM</name>
    <name evidence="8" type="ORF">GQN54_15190</name>
</gene>
<dbReference type="Pfam" id="PF01782">
    <property type="entry name" value="RimM"/>
    <property type="match status" value="1"/>
</dbReference>
<proteinExistence type="inferred from homology"/>
<dbReference type="InterPro" id="IPR036976">
    <property type="entry name" value="RimM_N_sf"/>
</dbReference>
<dbReference type="GO" id="GO:0005737">
    <property type="term" value="C:cytoplasm"/>
    <property type="evidence" value="ECO:0007669"/>
    <property type="project" value="UniProtKB-SubCell"/>
</dbReference>
<dbReference type="NCBIfam" id="TIGR02273">
    <property type="entry name" value="16S_RimM"/>
    <property type="match status" value="1"/>
</dbReference>
<dbReference type="InterPro" id="IPR002676">
    <property type="entry name" value="RimM_N"/>
</dbReference>
<comment type="function">
    <text evidence="5">An accessory protein needed during the final step in the assembly of 30S ribosomal subunit, possibly for assembly of the head region. Essential for efficient processing of 16S rRNA. May be needed both before and after RbfA during the maturation of 16S rRNA. It has affinity for free ribosomal 30S subunits but not for 70S ribosomes.</text>
</comment>
<comment type="domain">
    <text evidence="5">The PRC barrel domain binds ribosomal protein uS19.</text>
</comment>
<dbReference type="PANTHER" id="PTHR33692:SF1">
    <property type="entry name" value="RIBOSOME MATURATION FACTOR RIMM"/>
    <property type="match status" value="1"/>
</dbReference>
<dbReference type="InterPro" id="IPR011961">
    <property type="entry name" value="RimM"/>
</dbReference>
<reference evidence="8 9" key="1">
    <citation type="submission" date="2019-12" db="EMBL/GenBank/DDBJ databases">
        <authorList>
            <person name="Zhao J."/>
        </authorList>
    </citation>
    <scope>NUCLEOTIDE SEQUENCE [LARGE SCALE GENOMIC DNA]</scope>
    <source>
        <strain evidence="8 9">S-15</strain>
    </source>
</reference>
<comment type="caution">
    <text evidence="8">The sequence shown here is derived from an EMBL/GenBank/DDBJ whole genome shotgun (WGS) entry which is preliminary data.</text>
</comment>
<accession>A0A6N9NQB8</accession>
<dbReference type="Pfam" id="PF24986">
    <property type="entry name" value="PRC_RimM"/>
    <property type="match status" value="1"/>
</dbReference>
<dbReference type="Proteomes" id="UP000470771">
    <property type="component" value="Unassembled WGS sequence"/>
</dbReference>
<comment type="similarity">
    <text evidence="5">Belongs to the RimM family.</text>
</comment>
<evidence type="ECO:0000256" key="3">
    <source>
        <dbReference type="ARBA" id="ARBA00022552"/>
    </source>
</evidence>
<evidence type="ECO:0000313" key="9">
    <source>
        <dbReference type="Proteomes" id="UP000470771"/>
    </source>
</evidence>
<evidence type="ECO:0000256" key="4">
    <source>
        <dbReference type="ARBA" id="ARBA00023186"/>
    </source>
</evidence>
<keyword evidence="2 5" id="KW-0690">Ribosome biogenesis</keyword>
<dbReference type="GO" id="GO:0006364">
    <property type="term" value="P:rRNA processing"/>
    <property type="evidence" value="ECO:0007669"/>
    <property type="project" value="UniProtKB-UniRule"/>
</dbReference>
<dbReference type="EMBL" id="WWNE01000018">
    <property type="protein sequence ID" value="NBG67471.1"/>
    <property type="molecule type" value="Genomic_DNA"/>
</dbReference>
<evidence type="ECO:0000256" key="1">
    <source>
        <dbReference type="ARBA" id="ARBA00022490"/>
    </source>
</evidence>
<protein>
    <recommendedName>
        <fullName evidence="5">Ribosome maturation factor RimM</fullName>
    </recommendedName>
</protein>